<dbReference type="Proteomes" id="UP001193035">
    <property type="component" value="Unassembled WGS sequence"/>
</dbReference>
<protein>
    <recommendedName>
        <fullName evidence="3">Right-handed parallel beta-helix repeat-containing protein</fullName>
    </recommendedName>
</protein>
<keyword evidence="2" id="KW-1185">Reference proteome</keyword>
<evidence type="ECO:0000313" key="2">
    <source>
        <dbReference type="Proteomes" id="UP001193035"/>
    </source>
</evidence>
<proteinExistence type="predicted"/>
<evidence type="ECO:0000313" key="1">
    <source>
        <dbReference type="EMBL" id="TMV05599.1"/>
    </source>
</evidence>
<dbReference type="EMBL" id="VCPD01000006">
    <property type="protein sequence ID" value="TMV05599.1"/>
    <property type="molecule type" value="Genomic_DNA"/>
</dbReference>
<evidence type="ECO:0008006" key="3">
    <source>
        <dbReference type="Google" id="ProtNLM"/>
    </source>
</evidence>
<gene>
    <name evidence="1" type="ORF">FGK63_16280</name>
</gene>
<name>A0ABY2WUA1_9RHOB</name>
<reference evidence="1 2" key="1">
    <citation type="submission" date="2019-05" db="EMBL/GenBank/DDBJ databases">
        <title>Ruegeria sp. nov., isolated from tidal flat.</title>
        <authorList>
            <person name="Kim W."/>
        </authorList>
    </citation>
    <scope>NUCLEOTIDE SEQUENCE [LARGE SCALE GENOMIC DNA]</scope>
    <source>
        <strain evidence="1 2">CAU 1488</strain>
    </source>
</reference>
<dbReference type="RefSeq" id="WP_138844184.1">
    <property type="nucleotide sequence ID" value="NZ_VCPD01000006.1"/>
</dbReference>
<comment type="caution">
    <text evidence="1">The sequence shown here is derived from an EMBL/GenBank/DDBJ whole genome shotgun (WGS) entry which is preliminary data.</text>
</comment>
<accession>A0ABY2WUA1</accession>
<sequence>MLGLSLGLKPGGGAAALVPMPAGIGWDLARFPLEIVKAGGKYRAQVAPRDLVDPGIWTGAAIHVDGVSGDDARSGLGAADGDFTQAKRSIHAAFVAGNATGAAYRVIVKAGQYEESAFSRNGNEEPTQPVAILGWGGSVRYRTGPFSVSWSDAGATHSAGIGSVRRVFRTDQRTAQGLYVELAQAADLAACQGTGNCWFADGGTLHVNIGRAPGSGGIAVIRSFHGARFLTHARDLYLEDIHCEGGITGALHLDAVADRNVVGVNCSFRYSAPSNVNSPLDAVQIRRTNGLVAFFGCDGSGGADDGWSFHEDGHAGMHVVMQGCIGFGNGAFAASSCNGLTTHDGVRLIDLNGAYGWSRNGTEVHCIQTTRSWLAGTQATARDIDGTCVAFKCSNQARMWLQDTVADAAGGAVQNFAIEANGGSVFTRGHVALGGDVGLSSGGTVSSF</sequence>
<organism evidence="1 2">
    <name type="scientific">Ruegeria sediminis</name>
    <dbReference type="NCBI Taxonomy" id="2583820"/>
    <lineage>
        <taxon>Bacteria</taxon>
        <taxon>Pseudomonadati</taxon>
        <taxon>Pseudomonadota</taxon>
        <taxon>Alphaproteobacteria</taxon>
        <taxon>Rhodobacterales</taxon>
        <taxon>Roseobacteraceae</taxon>
        <taxon>Ruegeria</taxon>
    </lineage>
</organism>